<accession>A0A031JUV0</accession>
<keyword evidence="5 6" id="KW-0472">Membrane</keyword>
<evidence type="ECO:0000313" key="10">
    <source>
        <dbReference type="Proteomes" id="UP000024329"/>
    </source>
</evidence>
<proteinExistence type="inferred from homology"/>
<feature type="transmembrane region" description="Helical" evidence="6">
    <location>
        <begin position="40"/>
        <end position="58"/>
    </location>
</feature>
<evidence type="ECO:0000259" key="7">
    <source>
        <dbReference type="Pfam" id="PF04138"/>
    </source>
</evidence>
<evidence type="ECO:0000256" key="6">
    <source>
        <dbReference type="SAM" id="Phobius"/>
    </source>
</evidence>
<evidence type="ECO:0000256" key="2">
    <source>
        <dbReference type="ARBA" id="ARBA00009399"/>
    </source>
</evidence>
<dbReference type="GO" id="GO:0000271">
    <property type="term" value="P:polysaccharide biosynthetic process"/>
    <property type="evidence" value="ECO:0007669"/>
    <property type="project" value="InterPro"/>
</dbReference>
<reference evidence="11" key="3">
    <citation type="journal article" date="2017" name="J. Biotechnol.">
        <title>Complete genome sequence of Novosphingobium resinovorum SA1, a versatile xenobiotic-degrading bacterium capable of utilizing sulfanilic acid.</title>
        <authorList>
            <person name="Hegedus B."/>
            <person name="Kos P.B."/>
            <person name="Balint B."/>
            <person name="Maroti G."/>
            <person name="Gan H.M."/>
            <person name="Perei K."/>
            <person name="Rakhely G."/>
        </authorList>
    </citation>
    <scope>NUCLEOTIDE SEQUENCE [LARGE SCALE GENOMIC DNA]</scope>
    <source>
        <strain evidence="11">SA1</strain>
    </source>
</reference>
<evidence type="ECO:0000313" key="11">
    <source>
        <dbReference type="Proteomes" id="UP000094626"/>
    </source>
</evidence>
<keyword evidence="3 6" id="KW-0812">Transmembrane</keyword>
<dbReference type="Proteomes" id="UP000024329">
    <property type="component" value="Unassembled WGS sequence"/>
</dbReference>
<organism evidence="9 10">
    <name type="scientific">Novosphingobium resinovorum</name>
    <dbReference type="NCBI Taxonomy" id="158500"/>
    <lineage>
        <taxon>Bacteria</taxon>
        <taxon>Pseudomonadati</taxon>
        <taxon>Pseudomonadota</taxon>
        <taxon>Alphaproteobacteria</taxon>
        <taxon>Sphingomonadales</taxon>
        <taxon>Sphingomonadaceae</taxon>
        <taxon>Novosphingobium</taxon>
    </lineage>
</organism>
<keyword evidence="4 6" id="KW-1133">Transmembrane helix</keyword>
<protein>
    <submittedName>
        <fullName evidence="9">Putative membrane protein</fullName>
    </submittedName>
</protein>
<sequence>MTLTMAALRFGLVGVLNTIVGLAVIWALLRLGVGDYPANACSYGVGVCCSFVLNRTWTFEVRGPVASTEVARFLTVFALSYGANLGMLTLMRGLGFAQSLIGQGAAMAVYSACFFLLSRHFVFAPGRAAR</sequence>
<dbReference type="RefSeq" id="WP_036526416.1">
    <property type="nucleotide sequence ID" value="NZ_CP017075.1"/>
</dbReference>
<comment type="similarity">
    <text evidence="2">Belongs to the GtrA family.</text>
</comment>
<dbReference type="AlphaFoldDB" id="A0A031JUV0"/>
<keyword evidence="11" id="KW-1185">Reference proteome</keyword>
<evidence type="ECO:0000256" key="5">
    <source>
        <dbReference type="ARBA" id="ARBA00023136"/>
    </source>
</evidence>
<reference evidence="9 10" key="1">
    <citation type="submission" date="2014-03" db="EMBL/GenBank/DDBJ databases">
        <title>Whole genome sequence of Novosphingobium resinovorum KF1.</title>
        <authorList>
            <person name="Gan H.M."/>
            <person name="Gan H.Y."/>
            <person name="Chew T.H."/>
            <person name="Savka M.A."/>
        </authorList>
    </citation>
    <scope>NUCLEOTIDE SEQUENCE [LARGE SCALE GENOMIC DNA]</scope>
    <source>
        <strain evidence="9 10">KF1</strain>
    </source>
</reference>
<feature type="transmembrane region" description="Helical" evidence="6">
    <location>
        <begin position="70"/>
        <end position="90"/>
    </location>
</feature>
<dbReference type="PATRIC" id="fig|158500.4.peg.2822"/>
<feature type="transmembrane region" description="Helical" evidence="6">
    <location>
        <begin position="96"/>
        <end position="117"/>
    </location>
</feature>
<feature type="domain" description="GtrA/DPMS transmembrane" evidence="7">
    <location>
        <begin position="9"/>
        <end position="123"/>
    </location>
</feature>
<dbReference type="PANTHER" id="PTHR38459">
    <property type="entry name" value="PROPHAGE BACTOPRENOL-LINKED GLUCOSE TRANSLOCASE HOMOLOG"/>
    <property type="match status" value="1"/>
</dbReference>
<name>A0A031JUV0_9SPHN</name>
<evidence type="ECO:0000313" key="8">
    <source>
        <dbReference type="EMBL" id="AOR77143.1"/>
    </source>
</evidence>
<dbReference type="EMBL" id="CP017075">
    <property type="protein sequence ID" value="AOR77143.1"/>
    <property type="molecule type" value="Genomic_DNA"/>
</dbReference>
<feature type="transmembrane region" description="Helical" evidence="6">
    <location>
        <begin position="7"/>
        <end position="28"/>
    </location>
</feature>
<evidence type="ECO:0000256" key="3">
    <source>
        <dbReference type="ARBA" id="ARBA00022692"/>
    </source>
</evidence>
<evidence type="ECO:0000313" key="9">
    <source>
        <dbReference type="EMBL" id="EZP81541.1"/>
    </source>
</evidence>
<dbReference type="PANTHER" id="PTHR38459:SF1">
    <property type="entry name" value="PROPHAGE BACTOPRENOL-LINKED GLUCOSE TRANSLOCASE HOMOLOG"/>
    <property type="match status" value="1"/>
</dbReference>
<dbReference type="GO" id="GO:0005886">
    <property type="term" value="C:plasma membrane"/>
    <property type="evidence" value="ECO:0007669"/>
    <property type="project" value="TreeGrafter"/>
</dbReference>
<reference evidence="8" key="2">
    <citation type="submission" date="2016-08" db="EMBL/GenBank/DDBJ databases">
        <authorList>
            <person name="Seilhamer J.J."/>
        </authorList>
    </citation>
    <scope>NUCLEOTIDE SEQUENCE [LARGE SCALE GENOMIC DNA]</scope>
    <source>
        <strain evidence="8">SA1</strain>
    </source>
</reference>
<dbReference type="OrthoDB" id="6196188at2"/>
<dbReference type="STRING" id="158500.BES08_10565"/>
<dbReference type="InterPro" id="IPR007267">
    <property type="entry name" value="GtrA_DPMS_TM"/>
</dbReference>
<dbReference type="Pfam" id="PF04138">
    <property type="entry name" value="GtrA_DPMS_TM"/>
    <property type="match status" value="1"/>
</dbReference>
<dbReference type="InterPro" id="IPR051401">
    <property type="entry name" value="GtrA_CellWall_Glycosyl"/>
</dbReference>
<dbReference type="Proteomes" id="UP000094626">
    <property type="component" value="Chromosome"/>
</dbReference>
<dbReference type="EMBL" id="JFYZ01000012">
    <property type="protein sequence ID" value="EZP81541.1"/>
    <property type="molecule type" value="Genomic_DNA"/>
</dbReference>
<dbReference type="KEGG" id="nre:BES08_10565"/>
<dbReference type="eggNOG" id="COG2246">
    <property type="taxonomic scope" value="Bacteria"/>
</dbReference>
<evidence type="ECO:0000256" key="4">
    <source>
        <dbReference type="ARBA" id="ARBA00022989"/>
    </source>
</evidence>
<evidence type="ECO:0000256" key="1">
    <source>
        <dbReference type="ARBA" id="ARBA00004141"/>
    </source>
</evidence>
<gene>
    <name evidence="8" type="ORF">BES08_10565</name>
    <name evidence="9" type="ORF">BV97_02759</name>
</gene>
<comment type="subcellular location">
    <subcellularLocation>
        <location evidence="1">Membrane</location>
        <topology evidence="1">Multi-pass membrane protein</topology>
    </subcellularLocation>
</comment>